<dbReference type="PANTHER" id="PTHR43706:SF47">
    <property type="entry name" value="EXTERNAL NADH-UBIQUINONE OXIDOREDUCTASE 1, MITOCHONDRIAL-RELATED"/>
    <property type="match status" value="1"/>
</dbReference>
<dbReference type="Pfam" id="PF07992">
    <property type="entry name" value="Pyr_redox_2"/>
    <property type="match status" value="1"/>
</dbReference>
<keyword evidence="6" id="KW-0520">NAD</keyword>
<evidence type="ECO:0000256" key="3">
    <source>
        <dbReference type="ARBA" id="ARBA00022630"/>
    </source>
</evidence>
<evidence type="ECO:0000256" key="4">
    <source>
        <dbReference type="ARBA" id="ARBA00022827"/>
    </source>
</evidence>
<reference evidence="10 11" key="1">
    <citation type="submission" date="2022-06" db="EMBL/GenBank/DDBJ databases">
        <title>Actinoplanes abujensis sp. nov., isolated from Nigerian arid soil.</title>
        <authorList>
            <person name="Ding P."/>
        </authorList>
    </citation>
    <scope>NUCLEOTIDE SEQUENCE [LARGE SCALE GENOMIC DNA]</scope>
    <source>
        <strain evidence="11">TRM88002</strain>
    </source>
</reference>
<keyword evidence="3" id="KW-0285">Flavoprotein</keyword>
<keyword evidence="5" id="KW-0560">Oxidoreductase</keyword>
<dbReference type="PRINTS" id="PR00368">
    <property type="entry name" value="FADPNR"/>
</dbReference>
<keyword evidence="8" id="KW-0812">Transmembrane</keyword>
<evidence type="ECO:0000256" key="7">
    <source>
        <dbReference type="ARBA" id="ARBA00047599"/>
    </source>
</evidence>
<dbReference type="InterPro" id="IPR023753">
    <property type="entry name" value="FAD/NAD-binding_dom"/>
</dbReference>
<gene>
    <name evidence="10" type="ORF">LXN57_32615</name>
</gene>
<organism evidence="10 11">
    <name type="scientific">Paractinoplanes hotanensis</name>
    <dbReference type="NCBI Taxonomy" id="2906497"/>
    <lineage>
        <taxon>Bacteria</taxon>
        <taxon>Bacillati</taxon>
        <taxon>Actinomycetota</taxon>
        <taxon>Actinomycetes</taxon>
        <taxon>Micromonosporales</taxon>
        <taxon>Micromonosporaceae</taxon>
        <taxon>Paractinoplanes</taxon>
    </lineage>
</organism>
<proteinExistence type="inferred from homology"/>
<dbReference type="EC" id="1.6.5.9" evidence="2"/>
<comment type="caution">
    <text evidence="10">The sequence shown here is derived from an EMBL/GenBank/DDBJ whole genome shotgun (WGS) entry which is preliminary data.</text>
</comment>
<comment type="similarity">
    <text evidence="1">Belongs to the NADH dehydrogenase family.</text>
</comment>
<evidence type="ECO:0000256" key="6">
    <source>
        <dbReference type="ARBA" id="ARBA00023027"/>
    </source>
</evidence>
<dbReference type="PANTHER" id="PTHR43706">
    <property type="entry name" value="NADH DEHYDROGENASE"/>
    <property type="match status" value="1"/>
</dbReference>
<comment type="catalytic activity">
    <reaction evidence="7">
        <text>a quinone + NADH + H(+) = a quinol + NAD(+)</text>
        <dbReference type="Rhea" id="RHEA:46160"/>
        <dbReference type="ChEBI" id="CHEBI:15378"/>
        <dbReference type="ChEBI" id="CHEBI:24646"/>
        <dbReference type="ChEBI" id="CHEBI:57540"/>
        <dbReference type="ChEBI" id="CHEBI:57945"/>
        <dbReference type="ChEBI" id="CHEBI:132124"/>
        <dbReference type="EC" id="1.6.5.9"/>
    </reaction>
</comment>
<keyword evidence="11" id="KW-1185">Reference proteome</keyword>
<keyword evidence="4" id="KW-0274">FAD</keyword>
<evidence type="ECO:0000256" key="8">
    <source>
        <dbReference type="SAM" id="Phobius"/>
    </source>
</evidence>
<evidence type="ECO:0000256" key="5">
    <source>
        <dbReference type="ARBA" id="ARBA00023002"/>
    </source>
</evidence>
<dbReference type="RefSeq" id="WP_251802039.1">
    <property type="nucleotide sequence ID" value="NZ_JAMQOL010000047.1"/>
</dbReference>
<dbReference type="SUPFAM" id="SSF51905">
    <property type="entry name" value="FAD/NAD(P)-binding domain"/>
    <property type="match status" value="2"/>
</dbReference>
<dbReference type="Proteomes" id="UP001523216">
    <property type="component" value="Unassembled WGS sequence"/>
</dbReference>
<keyword evidence="8" id="KW-0472">Membrane</keyword>
<evidence type="ECO:0000256" key="1">
    <source>
        <dbReference type="ARBA" id="ARBA00005272"/>
    </source>
</evidence>
<evidence type="ECO:0000259" key="9">
    <source>
        <dbReference type="Pfam" id="PF07992"/>
    </source>
</evidence>
<keyword evidence="8" id="KW-1133">Transmembrane helix</keyword>
<name>A0ABT0Y8E3_9ACTN</name>
<evidence type="ECO:0000313" key="11">
    <source>
        <dbReference type="Proteomes" id="UP001523216"/>
    </source>
</evidence>
<evidence type="ECO:0000313" key="10">
    <source>
        <dbReference type="EMBL" id="MCM4082321.1"/>
    </source>
</evidence>
<dbReference type="EMBL" id="JAMQOL010000047">
    <property type="protein sequence ID" value="MCM4082321.1"/>
    <property type="molecule type" value="Genomic_DNA"/>
</dbReference>
<dbReference type="Gene3D" id="3.50.50.100">
    <property type="match status" value="1"/>
</dbReference>
<evidence type="ECO:0000256" key="2">
    <source>
        <dbReference type="ARBA" id="ARBA00012637"/>
    </source>
</evidence>
<accession>A0ABT0Y8E3</accession>
<sequence length="449" mass="48654">MPENHRHQVVIVGAGFGGLNAARALRRAPVDVTVINATNHHIFEPLLYQVAAGVLAPGEVAIPVREALRKQRNAKVLLGWATDVDPRSRTVTAAGPDGTRYEVPYDTLIVAAGATQSYFGHDEYGQWAPSLKTMDDALEVRARIFGAFEQAELADDPQDVQRWLTFAIVGAGPTGVEMAGQIAEIAHRSLPGRFRRIDPRRARVILIDAVDRVLPTFDPGLSERVLTKLRKIGVEVRLGDKVVDLDETGVKVESAQSTERIEAMTKIWAAGVAGTTLARRLAEAVGAETDRAGRILVGEDLTVPGHPEIFVLGEAMSLDNLPGVAQVAMQGGTYAGRTVARRLTAKSTAKPFSYFDKGNMAAVSRFYAIADIGPVRIGGVLGWLMWLAVHLYYLPLMRNRATVLLRWAVSFVGRGRSEAVISSQQILARQALRHAPGEHELAAPVPAQP</sequence>
<feature type="domain" description="FAD/NAD(P)-binding" evidence="9">
    <location>
        <begin position="8"/>
        <end position="332"/>
    </location>
</feature>
<dbReference type="InterPro" id="IPR036188">
    <property type="entry name" value="FAD/NAD-bd_sf"/>
</dbReference>
<feature type="transmembrane region" description="Helical" evidence="8">
    <location>
        <begin position="377"/>
        <end position="396"/>
    </location>
</feature>
<dbReference type="PRINTS" id="PR00411">
    <property type="entry name" value="PNDRDTASEI"/>
</dbReference>
<protein>
    <recommendedName>
        <fullName evidence="2">NADH:ubiquinone reductase (non-electrogenic)</fullName>
        <ecNumber evidence="2">1.6.5.9</ecNumber>
    </recommendedName>
</protein>
<dbReference type="InterPro" id="IPR045024">
    <property type="entry name" value="NDH-2"/>
</dbReference>